<dbReference type="AlphaFoldDB" id="A0A401T3I1"/>
<protein>
    <recommendedName>
        <fullName evidence="2">DNA2/NAM7 helicase-like C-terminal domain-containing protein</fullName>
    </recommendedName>
</protein>
<sequence length="1004" mass="112787">MQLVFVFRVTGYFTHILVDDSSRAIECESIMAFGLADKTTRIVLAGDPMQLNPVIYSEFARERNLHISLIKRLSQLYPPDSCYHISLEEQYRSHEVIISLASELFYKGGLTANSKQPIHKDFYPLMFCVAWGADVQDKISTSYYNCSEVLEIAEQVEELQKRWPVAWGKLDENSIGVVTPYANQVMRIRAEMQKKKLNDVTVEQVLNIQDRQFRVLFLSTVRTRHTYKESPASVRRRDAQLEESAEDLEYGFFSSYRMLNTILTRTQSLVVVVGDPVALCSIGKCRKIWEHFIFVCHKNGSLHGATLHDIKTQLDNLELSRGCVLNPLAPEFIPRTIPNFTAFSGRLHASPAKTCSQVTWLGYQNRLALDPRFVARQAAMAYNFKLLQTPGRLSPGPYNLGTSAHQSHVDRDLEHTKSGRERMTPRSDLGSFWAPGRKNNDVREKVQDVPVWLSDNLMNMTSNMKFSPGHKNIHDQSYSQLISQQGFCSQNIQSRSFNQQNLCSPQKQPTISPGQTPGHSCYIQAQAALPPQFDTTNRGQISPRIAVHHQLPPASASSPTNFSKHHGAQHIHFDEHDHILRGQALLGTTNSLLKSHVQKSNRLHSRFNQWTEHSYSNPVPKLLDCGGDMDSPNSVKSHFQEYASKFNLQPFYSHIGELQGGIPVFVQKSIEQSSTWNQSRSPELAEMPPQSRLLQYCQNQLHNTGQQNAPHLFDRMVKDPSKYPICSLYPFPSPELPPNNCYPFHLQNPLLLDFAQTSHAPLGQNYAGEASSDLLDHHTLETIGHSANSTILADKTYTGHHYHQEPEISYHSSINSKTFQGTVEAEVRVSGRPLYQRHSASSPPGASPMESSQGPSPYCSPDQQLSPVPANQLPGDPNEELYNTISNYNVQSPPLSPERIVYNGQFLTGHGAPGFETEEDTGCNKGNTNVSSLTQPNQLQYQSPSKPIEGKGAASYASVLRAPPKTRLKLSSEADRKPIDPISILQDLSKRSSLNDSGYYSYFE</sequence>
<comment type="caution">
    <text evidence="3">The sequence shown here is derived from an EMBL/GenBank/DDBJ whole genome shotgun (WGS) entry which is preliminary data.</text>
</comment>
<feature type="compositionally biased region" description="Polar residues" evidence="1">
    <location>
        <begin position="924"/>
        <end position="945"/>
    </location>
</feature>
<dbReference type="Pfam" id="PF13087">
    <property type="entry name" value="AAA_12"/>
    <property type="match status" value="1"/>
</dbReference>
<dbReference type="Proteomes" id="UP000287033">
    <property type="component" value="Unassembled WGS sequence"/>
</dbReference>
<feature type="domain" description="DNA2/NAM7 helicase-like C-terminal" evidence="2">
    <location>
        <begin position="66"/>
        <end position="275"/>
    </location>
</feature>
<dbReference type="SUPFAM" id="SSF52540">
    <property type="entry name" value="P-loop containing nucleoside triphosphate hydrolases"/>
    <property type="match status" value="1"/>
</dbReference>
<dbReference type="GO" id="GO:0035194">
    <property type="term" value="P:regulatory ncRNA-mediated post-transcriptional gene silencing"/>
    <property type="evidence" value="ECO:0007669"/>
    <property type="project" value="TreeGrafter"/>
</dbReference>
<feature type="region of interest" description="Disordered" evidence="1">
    <location>
        <begin position="835"/>
        <end position="882"/>
    </location>
</feature>
<feature type="compositionally biased region" description="Polar residues" evidence="1">
    <location>
        <begin position="838"/>
        <end position="866"/>
    </location>
</feature>
<feature type="region of interest" description="Disordered" evidence="1">
    <location>
        <begin position="911"/>
        <end position="987"/>
    </location>
</feature>
<dbReference type="InterPro" id="IPR041679">
    <property type="entry name" value="DNA2/NAM7-like_C"/>
</dbReference>
<dbReference type="OMA" id="PFYSHIG"/>
<dbReference type="InterPro" id="IPR047187">
    <property type="entry name" value="SF1_C_Upf1"/>
</dbReference>
<evidence type="ECO:0000313" key="3">
    <source>
        <dbReference type="EMBL" id="GCC37188.1"/>
    </source>
</evidence>
<proteinExistence type="predicted"/>
<reference evidence="3 4" key="1">
    <citation type="journal article" date="2018" name="Nat. Ecol. Evol.">
        <title>Shark genomes provide insights into elasmobranch evolution and the origin of vertebrates.</title>
        <authorList>
            <person name="Hara Y"/>
            <person name="Yamaguchi K"/>
            <person name="Onimaru K"/>
            <person name="Kadota M"/>
            <person name="Koyanagi M"/>
            <person name="Keeley SD"/>
            <person name="Tatsumi K"/>
            <person name="Tanaka K"/>
            <person name="Motone F"/>
            <person name="Kageyama Y"/>
            <person name="Nozu R"/>
            <person name="Adachi N"/>
            <person name="Nishimura O"/>
            <person name="Nakagawa R"/>
            <person name="Tanegashima C"/>
            <person name="Kiyatake I"/>
            <person name="Matsumoto R"/>
            <person name="Murakumo K"/>
            <person name="Nishida K"/>
            <person name="Terakita A"/>
            <person name="Kuratani S"/>
            <person name="Sato K"/>
            <person name="Hyodo S Kuraku.S."/>
        </authorList>
    </citation>
    <scope>NUCLEOTIDE SEQUENCE [LARGE SCALE GENOMIC DNA]</scope>
</reference>
<evidence type="ECO:0000256" key="1">
    <source>
        <dbReference type="SAM" id="MobiDB-lite"/>
    </source>
</evidence>
<dbReference type="InterPro" id="IPR045055">
    <property type="entry name" value="DNA2/NAM7-like"/>
</dbReference>
<evidence type="ECO:0000313" key="4">
    <source>
        <dbReference type="Proteomes" id="UP000287033"/>
    </source>
</evidence>
<feature type="compositionally biased region" description="Basic and acidic residues" evidence="1">
    <location>
        <begin position="970"/>
        <end position="979"/>
    </location>
</feature>
<feature type="region of interest" description="Disordered" evidence="1">
    <location>
        <begin position="401"/>
        <end position="436"/>
    </location>
</feature>
<dbReference type="Gene3D" id="3.40.50.300">
    <property type="entry name" value="P-loop containing nucleotide triphosphate hydrolases"/>
    <property type="match status" value="2"/>
</dbReference>
<gene>
    <name evidence="3" type="ORF">chiPu_0015689</name>
</gene>
<organism evidence="3 4">
    <name type="scientific">Chiloscyllium punctatum</name>
    <name type="common">Brownbanded bambooshark</name>
    <name type="synonym">Hemiscyllium punctatum</name>
    <dbReference type="NCBI Taxonomy" id="137246"/>
    <lineage>
        <taxon>Eukaryota</taxon>
        <taxon>Metazoa</taxon>
        <taxon>Chordata</taxon>
        <taxon>Craniata</taxon>
        <taxon>Vertebrata</taxon>
        <taxon>Chondrichthyes</taxon>
        <taxon>Elasmobranchii</taxon>
        <taxon>Galeomorphii</taxon>
        <taxon>Galeoidea</taxon>
        <taxon>Orectolobiformes</taxon>
        <taxon>Hemiscylliidae</taxon>
        <taxon>Chiloscyllium</taxon>
    </lineage>
</organism>
<name>A0A401T3I1_CHIPU</name>
<evidence type="ECO:0000259" key="2">
    <source>
        <dbReference type="Pfam" id="PF13087"/>
    </source>
</evidence>
<dbReference type="EMBL" id="BEZZ01000957">
    <property type="protein sequence ID" value="GCC37188.1"/>
    <property type="molecule type" value="Genomic_DNA"/>
</dbReference>
<keyword evidence="4" id="KW-1185">Reference proteome</keyword>
<dbReference type="GO" id="GO:0005829">
    <property type="term" value="C:cytosol"/>
    <property type="evidence" value="ECO:0007669"/>
    <property type="project" value="TreeGrafter"/>
</dbReference>
<dbReference type="STRING" id="137246.A0A401T3I1"/>
<dbReference type="OrthoDB" id="5988104at2759"/>
<dbReference type="GO" id="GO:0043186">
    <property type="term" value="C:P granule"/>
    <property type="evidence" value="ECO:0007669"/>
    <property type="project" value="TreeGrafter"/>
</dbReference>
<dbReference type="PANTHER" id="PTHR10887">
    <property type="entry name" value="DNA2/NAM7 HELICASE FAMILY"/>
    <property type="match status" value="1"/>
</dbReference>
<dbReference type="InterPro" id="IPR027417">
    <property type="entry name" value="P-loop_NTPase"/>
</dbReference>
<dbReference type="PANTHER" id="PTHR10887:SF365">
    <property type="entry name" value="HELICASE WITH ZINC FINGER DOMAIN-RELATED"/>
    <property type="match status" value="1"/>
</dbReference>
<dbReference type="CDD" id="cd18808">
    <property type="entry name" value="SF1_C_Upf1"/>
    <property type="match status" value="1"/>
</dbReference>
<dbReference type="FunFam" id="3.40.50.300:FF:000419">
    <property type="entry name" value="Probable helicase with zinc finger domain"/>
    <property type="match status" value="1"/>
</dbReference>
<accession>A0A401T3I1</accession>
<feature type="compositionally biased region" description="Basic and acidic residues" evidence="1">
    <location>
        <begin position="407"/>
        <end position="425"/>
    </location>
</feature>